<gene>
    <name evidence="2" type="ORF">NPE20_09390</name>
</gene>
<accession>A0ABT1T0N8</accession>
<dbReference type="InterPro" id="IPR004360">
    <property type="entry name" value="Glyas_Fos-R_dOase_dom"/>
</dbReference>
<evidence type="ECO:0000313" key="2">
    <source>
        <dbReference type="EMBL" id="MCQ6958171.1"/>
    </source>
</evidence>
<dbReference type="Pfam" id="PF00903">
    <property type="entry name" value="Glyoxalase"/>
    <property type="match status" value="1"/>
</dbReference>
<protein>
    <submittedName>
        <fullName evidence="2">VOC family protein</fullName>
    </submittedName>
</protein>
<dbReference type="Gene3D" id="3.10.180.10">
    <property type="entry name" value="2,3-Dihydroxybiphenyl 1,2-Dioxygenase, domain 1"/>
    <property type="match status" value="1"/>
</dbReference>
<dbReference type="PROSITE" id="PS51819">
    <property type="entry name" value="VOC"/>
    <property type="match status" value="1"/>
</dbReference>
<dbReference type="InterPro" id="IPR037523">
    <property type="entry name" value="VOC_core"/>
</dbReference>
<comment type="caution">
    <text evidence="2">The sequence shown here is derived from an EMBL/GenBank/DDBJ whole genome shotgun (WGS) entry which is preliminary data.</text>
</comment>
<dbReference type="Proteomes" id="UP001204376">
    <property type="component" value="Unassembled WGS sequence"/>
</dbReference>
<organism evidence="2 3">
    <name type="scientific">Mucilaginibacter aquariorum</name>
    <dbReference type="NCBI Taxonomy" id="2967225"/>
    <lineage>
        <taxon>Bacteria</taxon>
        <taxon>Pseudomonadati</taxon>
        <taxon>Bacteroidota</taxon>
        <taxon>Sphingobacteriia</taxon>
        <taxon>Sphingobacteriales</taxon>
        <taxon>Sphingobacteriaceae</taxon>
        <taxon>Mucilaginibacter</taxon>
    </lineage>
</organism>
<proteinExistence type="predicted"/>
<evidence type="ECO:0000313" key="3">
    <source>
        <dbReference type="Proteomes" id="UP001204376"/>
    </source>
</evidence>
<dbReference type="EMBL" id="JANHOH010000001">
    <property type="protein sequence ID" value="MCQ6958171.1"/>
    <property type="molecule type" value="Genomic_DNA"/>
</dbReference>
<reference evidence="2 3" key="1">
    <citation type="submission" date="2022-07" db="EMBL/GenBank/DDBJ databases">
        <title>Mucilaginibacter sp. JC4.</title>
        <authorList>
            <person name="Le V."/>
            <person name="Ko S.-R."/>
            <person name="Ahn C.-Y."/>
            <person name="Oh H.-M."/>
        </authorList>
    </citation>
    <scope>NUCLEOTIDE SEQUENCE [LARGE SCALE GENOMIC DNA]</scope>
    <source>
        <strain evidence="2 3">JC4</strain>
    </source>
</reference>
<keyword evidence="3" id="KW-1185">Reference proteome</keyword>
<feature type="domain" description="VOC" evidence="1">
    <location>
        <begin position="3"/>
        <end position="116"/>
    </location>
</feature>
<dbReference type="RefSeq" id="WP_256538352.1">
    <property type="nucleotide sequence ID" value="NZ_JANHOH010000001.1"/>
</dbReference>
<sequence length="121" mass="13624">MKALSTTVVIHVSDMSRAVKYYTEILGFKPDFEFGDYTGLTYDDVCIHLSGQKNQGVHKAPGNAHFCIECDKVDAYYDRIKKRGAIISCPIDDRIYGMRDFAIDDEDGNTLVFGMVITTQQ</sequence>
<name>A0ABT1T0N8_9SPHI</name>
<evidence type="ECO:0000259" key="1">
    <source>
        <dbReference type="PROSITE" id="PS51819"/>
    </source>
</evidence>
<dbReference type="SUPFAM" id="SSF54593">
    <property type="entry name" value="Glyoxalase/Bleomycin resistance protein/Dihydroxybiphenyl dioxygenase"/>
    <property type="match status" value="1"/>
</dbReference>
<dbReference type="InterPro" id="IPR029068">
    <property type="entry name" value="Glyas_Bleomycin-R_OHBP_Dase"/>
</dbReference>